<organism evidence="2 3">
    <name type="scientific">Ensete ventricosum</name>
    <name type="common">Abyssinian banana</name>
    <name type="synonym">Musa ensete</name>
    <dbReference type="NCBI Taxonomy" id="4639"/>
    <lineage>
        <taxon>Eukaryota</taxon>
        <taxon>Viridiplantae</taxon>
        <taxon>Streptophyta</taxon>
        <taxon>Embryophyta</taxon>
        <taxon>Tracheophyta</taxon>
        <taxon>Spermatophyta</taxon>
        <taxon>Magnoliopsida</taxon>
        <taxon>Liliopsida</taxon>
        <taxon>Zingiberales</taxon>
        <taxon>Musaceae</taxon>
        <taxon>Ensete</taxon>
    </lineage>
</organism>
<dbReference type="Proteomes" id="UP001222027">
    <property type="component" value="Unassembled WGS sequence"/>
</dbReference>
<dbReference type="EMBL" id="JAQQAF010000002">
    <property type="protein sequence ID" value="KAJ8506548.1"/>
    <property type="molecule type" value="Genomic_DNA"/>
</dbReference>
<evidence type="ECO:0000313" key="3">
    <source>
        <dbReference type="Proteomes" id="UP001222027"/>
    </source>
</evidence>
<proteinExistence type="predicted"/>
<reference evidence="2 3" key="1">
    <citation type="submission" date="2022-12" db="EMBL/GenBank/DDBJ databases">
        <title>Chromosome-scale assembly of the Ensete ventricosum genome.</title>
        <authorList>
            <person name="Dussert Y."/>
            <person name="Stocks J."/>
            <person name="Wendawek A."/>
            <person name="Woldeyes F."/>
            <person name="Nichols R.A."/>
            <person name="Borrell J.S."/>
        </authorList>
    </citation>
    <scope>NUCLEOTIDE SEQUENCE [LARGE SCALE GENOMIC DNA]</scope>
    <source>
        <strain evidence="3">cv. Maze</strain>
        <tissue evidence="2">Seeds</tissue>
    </source>
</reference>
<protein>
    <submittedName>
        <fullName evidence="2">Uncharacterized protein</fullName>
    </submittedName>
</protein>
<evidence type="ECO:0000256" key="1">
    <source>
        <dbReference type="SAM" id="MobiDB-lite"/>
    </source>
</evidence>
<sequence>MDAVGKGADTPQNWCSRVASSNPNSVVSRPSGANEMSRVEASHPLSTHKLRGKRRIRILSMLLRPRQVQKSYL</sequence>
<accession>A0AAV8RUH1</accession>
<feature type="compositionally biased region" description="Low complexity" evidence="1">
    <location>
        <begin position="16"/>
        <end position="31"/>
    </location>
</feature>
<name>A0AAV8RUH1_ENSVE</name>
<evidence type="ECO:0000313" key="2">
    <source>
        <dbReference type="EMBL" id="KAJ8506548.1"/>
    </source>
</evidence>
<comment type="caution">
    <text evidence="2">The sequence shown here is derived from an EMBL/GenBank/DDBJ whole genome shotgun (WGS) entry which is preliminary data.</text>
</comment>
<keyword evidence="3" id="KW-1185">Reference proteome</keyword>
<gene>
    <name evidence="2" type="ORF">OPV22_007434</name>
</gene>
<dbReference type="AlphaFoldDB" id="A0AAV8RUH1"/>
<feature type="region of interest" description="Disordered" evidence="1">
    <location>
        <begin position="1"/>
        <end position="49"/>
    </location>
</feature>